<protein>
    <submittedName>
        <fullName evidence="1">Uncharacterized protein</fullName>
    </submittedName>
</protein>
<dbReference type="AlphaFoldDB" id="J9GM12"/>
<gene>
    <name evidence="1" type="ORF">EVA_02906</name>
</gene>
<comment type="caution">
    <text evidence="1">The sequence shown here is derived from an EMBL/GenBank/DDBJ whole genome shotgun (WGS) entry which is preliminary data.</text>
</comment>
<dbReference type="EMBL" id="AMCI01000492">
    <property type="protein sequence ID" value="EJX08982.1"/>
    <property type="molecule type" value="Genomic_DNA"/>
</dbReference>
<sequence length="228" mass="25133">MQLIEQFCISKREGTPCEDGWVLTPDYAAVVDGSTAKIPLAPGQESPGHLAMRLVIDAIRQLPADATLDEVLVRLSAPLARDTTYAATGYRPTCSAVIHSRHHEVMWFIGDCQCRINGQTFHPEKLVDQILTDMRCRAVHHFLAQGLSPDAIRHDDKGRAFIYDALRDQLHFQNAPNPYNPYRYTVIDGQPIDPATVTTLPVAGCESLILASDGYPVLHDSLSATETA</sequence>
<accession>J9GM12</accession>
<reference evidence="1" key="1">
    <citation type="journal article" date="2012" name="PLoS ONE">
        <title>Gene sets for utilization of primary and secondary nutrition supplies in the distal gut of endangered iberian lynx.</title>
        <authorList>
            <person name="Alcaide M."/>
            <person name="Messina E."/>
            <person name="Richter M."/>
            <person name="Bargiela R."/>
            <person name="Peplies J."/>
            <person name="Huws S.A."/>
            <person name="Newbold C.J."/>
            <person name="Golyshin P.N."/>
            <person name="Simon M.A."/>
            <person name="Lopez G."/>
            <person name="Yakimov M.M."/>
            <person name="Ferrer M."/>
        </authorList>
    </citation>
    <scope>NUCLEOTIDE SEQUENCE</scope>
</reference>
<evidence type="ECO:0000313" key="1">
    <source>
        <dbReference type="EMBL" id="EJX08982.1"/>
    </source>
</evidence>
<organism evidence="1">
    <name type="scientific">gut metagenome</name>
    <dbReference type="NCBI Taxonomy" id="749906"/>
    <lineage>
        <taxon>unclassified sequences</taxon>
        <taxon>metagenomes</taxon>
        <taxon>organismal metagenomes</taxon>
    </lineage>
</organism>
<feature type="non-terminal residue" evidence="1">
    <location>
        <position position="228"/>
    </location>
</feature>
<name>J9GM12_9ZZZZ</name>
<proteinExistence type="predicted"/>